<dbReference type="AlphaFoldDB" id="A0A6A5Y3X9"/>
<accession>A0A6A5Y3X9</accession>
<proteinExistence type="predicted"/>
<gene>
    <name evidence="6" type="ORF">BU24DRAFT_406570</name>
</gene>
<dbReference type="Pfam" id="PF01375">
    <property type="entry name" value="Enterotoxin_a"/>
    <property type="match status" value="1"/>
</dbReference>
<keyword evidence="1" id="KW-0800">Toxin</keyword>
<evidence type="ECO:0000256" key="5">
    <source>
        <dbReference type="SAM" id="SignalP"/>
    </source>
</evidence>
<dbReference type="GO" id="GO:0090729">
    <property type="term" value="F:toxin activity"/>
    <property type="evidence" value="ECO:0007669"/>
    <property type="project" value="UniProtKB-KW"/>
</dbReference>
<dbReference type="EMBL" id="ML978067">
    <property type="protein sequence ID" value="KAF2019966.1"/>
    <property type="molecule type" value="Genomic_DNA"/>
</dbReference>
<dbReference type="InterPro" id="IPR001144">
    <property type="entry name" value="Enterotoxin_A"/>
</dbReference>
<dbReference type="SUPFAM" id="SSF56399">
    <property type="entry name" value="ADP-ribosylation"/>
    <property type="match status" value="1"/>
</dbReference>
<feature type="signal peptide" evidence="5">
    <location>
        <begin position="1"/>
        <end position="19"/>
    </location>
</feature>
<feature type="chain" id="PRO_5025517084" evidence="5">
    <location>
        <begin position="20"/>
        <end position="254"/>
    </location>
</feature>
<keyword evidence="3" id="KW-0843">Virulence</keyword>
<keyword evidence="2 5" id="KW-0732">Signal</keyword>
<reference evidence="6" key="1">
    <citation type="journal article" date="2020" name="Stud. Mycol.">
        <title>101 Dothideomycetes genomes: a test case for predicting lifestyles and emergence of pathogens.</title>
        <authorList>
            <person name="Haridas S."/>
            <person name="Albert R."/>
            <person name="Binder M."/>
            <person name="Bloem J."/>
            <person name="Labutti K."/>
            <person name="Salamov A."/>
            <person name="Andreopoulos B."/>
            <person name="Baker S."/>
            <person name="Barry K."/>
            <person name="Bills G."/>
            <person name="Bluhm B."/>
            <person name="Cannon C."/>
            <person name="Castanera R."/>
            <person name="Culley D."/>
            <person name="Daum C."/>
            <person name="Ezra D."/>
            <person name="Gonzalez J."/>
            <person name="Henrissat B."/>
            <person name="Kuo A."/>
            <person name="Liang C."/>
            <person name="Lipzen A."/>
            <person name="Lutzoni F."/>
            <person name="Magnuson J."/>
            <person name="Mondo S."/>
            <person name="Nolan M."/>
            <person name="Ohm R."/>
            <person name="Pangilinan J."/>
            <person name="Park H.-J."/>
            <person name="Ramirez L."/>
            <person name="Alfaro M."/>
            <person name="Sun H."/>
            <person name="Tritt A."/>
            <person name="Yoshinaga Y."/>
            <person name="Zwiers L.-H."/>
            <person name="Turgeon B."/>
            <person name="Goodwin S."/>
            <person name="Spatafora J."/>
            <person name="Crous P."/>
            <person name="Grigoriev I."/>
        </authorList>
    </citation>
    <scope>NUCLEOTIDE SEQUENCE</scope>
    <source>
        <strain evidence="6">CBS 175.79</strain>
    </source>
</reference>
<organism evidence="6 7">
    <name type="scientific">Aaosphaeria arxii CBS 175.79</name>
    <dbReference type="NCBI Taxonomy" id="1450172"/>
    <lineage>
        <taxon>Eukaryota</taxon>
        <taxon>Fungi</taxon>
        <taxon>Dikarya</taxon>
        <taxon>Ascomycota</taxon>
        <taxon>Pezizomycotina</taxon>
        <taxon>Dothideomycetes</taxon>
        <taxon>Pleosporomycetidae</taxon>
        <taxon>Pleosporales</taxon>
        <taxon>Pleosporales incertae sedis</taxon>
        <taxon>Aaosphaeria</taxon>
    </lineage>
</organism>
<evidence type="ECO:0000256" key="1">
    <source>
        <dbReference type="ARBA" id="ARBA00022656"/>
    </source>
</evidence>
<keyword evidence="4" id="KW-1015">Disulfide bond</keyword>
<evidence type="ECO:0000313" key="7">
    <source>
        <dbReference type="Proteomes" id="UP000799778"/>
    </source>
</evidence>
<dbReference type="GeneID" id="54283167"/>
<dbReference type="Gene3D" id="3.90.210.10">
    <property type="entry name" value="Heat-Labile Enterotoxin, subunit A"/>
    <property type="match status" value="1"/>
</dbReference>
<name>A0A6A5Y3X9_9PLEO</name>
<sequence>MLYFTLLLLLETFITFSNAGLIRPKPRIDVGRWVDPITHEPSSERPDKVTEVWRGDRRSPSEIAPANGFQLKDGTPNDSLYRHILGEVPTQDVLYPESVGEVSGYVATSFLKEAGEEILKGFNNGGYLYKIKTSHNFVDTQKTLKQYNKYPVQLEFAAKGGIPMDQIIGWCSFPGRQSRARVPGPFVKNDDSFYAEHLLEPTNRTFNSEKYKGQTDGGAQYDLAGFPKDFPAWTESPWKDFAQKLLQRSTKSMQ</sequence>
<dbReference type="RefSeq" id="XP_033388305.1">
    <property type="nucleotide sequence ID" value="XM_033525770.1"/>
</dbReference>
<evidence type="ECO:0000256" key="4">
    <source>
        <dbReference type="ARBA" id="ARBA00023157"/>
    </source>
</evidence>
<protein>
    <submittedName>
        <fullName evidence="6">ADP-ribosylation</fullName>
    </submittedName>
</protein>
<dbReference type="Proteomes" id="UP000799778">
    <property type="component" value="Unassembled WGS sequence"/>
</dbReference>
<evidence type="ECO:0000256" key="3">
    <source>
        <dbReference type="ARBA" id="ARBA00023026"/>
    </source>
</evidence>
<evidence type="ECO:0000256" key="2">
    <source>
        <dbReference type="ARBA" id="ARBA00022729"/>
    </source>
</evidence>
<dbReference type="OrthoDB" id="3794605at2759"/>
<evidence type="ECO:0000313" key="6">
    <source>
        <dbReference type="EMBL" id="KAF2019966.1"/>
    </source>
</evidence>
<keyword evidence="7" id="KW-1185">Reference proteome</keyword>